<accession>A0A1H3XSU1</accession>
<organism evidence="1 2">
    <name type="scientific">Acidovorax soli</name>
    <dbReference type="NCBI Taxonomy" id="592050"/>
    <lineage>
        <taxon>Bacteria</taxon>
        <taxon>Pseudomonadati</taxon>
        <taxon>Pseudomonadota</taxon>
        <taxon>Betaproteobacteria</taxon>
        <taxon>Burkholderiales</taxon>
        <taxon>Comamonadaceae</taxon>
        <taxon>Acidovorax</taxon>
    </lineage>
</organism>
<protein>
    <submittedName>
        <fullName evidence="1">Uncharacterized protein</fullName>
    </submittedName>
</protein>
<sequence>MGAFFPERTSMLGHFVPAPLLSTAARACAPVDQSPTLRALYGFQARS</sequence>
<gene>
    <name evidence="1" type="ORF">SAMN05421875_104115</name>
</gene>
<proteinExistence type="predicted"/>
<dbReference type="AlphaFoldDB" id="A0A1H3XSU1"/>
<keyword evidence="2" id="KW-1185">Reference proteome</keyword>
<reference evidence="2" key="1">
    <citation type="submission" date="2016-10" db="EMBL/GenBank/DDBJ databases">
        <authorList>
            <person name="Varghese N."/>
            <person name="Submissions S."/>
        </authorList>
    </citation>
    <scope>NUCLEOTIDE SEQUENCE [LARGE SCALE GENOMIC DNA]</scope>
    <source>
        <strain evidence="2">DSM 25157</strain>
    </source>
</reference>
<name>A0A1H3XSU1_9BURK</name>
<dbReference type="STRING" id="592050.SAMN05421875_104115"/>
<evidence type="ECO:0000313" key="2">
    <source>
        <dbReference type="Proteomes" id="UP000199002"/>
    </source>
</evidence>
<dbReference type="EMBL" id="FNQJ01000004">
    <property type="protein sequence ID" value="SEA02446.1"/>
    <property type="molecule type" value="Genomic_DNA"/>
</dbReference>
<evidence type="ECO:0000313" key="1">
    <source>
        <dbReference type="EMBL" id="SEA02446.1"/>
    </source>
</evidence>
<dbReference type="Proteomes" id="UP000199002">
    <property type="component" value="Unassembled WGS sequence"/>
</dbReference>